<feature type="region of interest" description="Disordered" evidence="10">
    <location>
        <begin position="1"/>
        <end position="41"/>
    </location>
</feature>
<evidence type="ECO:0000256" key="8">
    <source>
        <dbReference type="ARBA" id="ARBA00026100"/>
    </source>
</evidence>
<dbReference type="Gene3D" id="1.10.1370.10">
    <property type="entry name" value="Neurolysin, domain 3"/>
    <property type="match status" value="1"/>
</dbReference>
<keyword evidence="4 9" id="KW-0378">Hydrolase</keyword>
<comment type="caution">
    <text evidence="13">The sequence shown here is derived from an EMBL/GenBank/DDBJ whole genome shotgun (WGS) entry which is preliminary data.</text>
</comment>
<keyword evidence="14" id="KW-1185">Reference proteome</keyword>
<dbReference type="Pfam" id="PF01432">
    <property type="entry name" value="Peptidase_M3"/>
    <property type="match status" value="1"/>
</dbReference>
<protein>
    <recommendedName>
        <fullName evidence="8">oligopeptidase A</fullName>
        <ecNumber evidence="8">3.4.24.70</ecNumber>
    </recommendedName>
</protein>
<evidence type="ECO:0000259" key="12">
    <source>
        <dbReference type="Pfam" id="PF19310"/>
    </source>
</evidence>
<accession>A0ABQ7GCF5</accession>
<evidence type="ECO:0000259" key="11">
    <source>
        <dbReference type="Pfam" id="PF01432"/>
    </source>
</evidence>
<feature type="domain" description="Peptidase M3A/M3B catalytic" evidence="11">
    <location>
        <begin position="227"/>
        <end position="685"/>
    </location>
</feature>
<evidence type="ECO:0000256" key="6">
    <source>
        <dbReference type="ARBA" id="ARBA00023049"/>
    </source>
</evidence>
<proteinExistence type="inferred from homology"/>
<reference evidence="13" key="1">
    <citation type="submission" date="2017-08" db="EMBL/GenBank/DDBJ databases">
        <authorList>
            <person name="Polle J.E."/>
            <person name="Barry K."/>
            <person name="Cushman J."/>
            <person name="Schmutz J."/>
            <person name="Tran D."/>
            <person name="Hathwaick L.T."/>
            <person name="Yim W.C."/>
            <person name="Jenkins J."/>
            <person name="Mckie-Krisberg Z.M."/>
            <person name="Prochnik S."/>
            <person name="Lindquist E."/>
            <person name="Dockter R.B."/>
            <person name="Adam C."/>
            <person name="Molina H."/>
            <person name="Bunkerborg J."/>
            <person name="Jin E."/>
            <person name="Buchheim M."/>
            <person name="Magnuson J."/>
        </authorList>
    </citation>
    <scope>NUCLEOTIDE SEQUENCE</scope>
    <source>
        <strain evidence="13">CCAP 19/18</strain>
    </source>
</reference>
<evidence type="ECO:0000256" key="10">
    <source>
        <dbReference type="SAM" id="MobiDB-lite"/>
    </source>
</evidence>
<keyword evidence="2 9" id="KW-0645">Protease</keyword>
<feature type="compositionally biased region" description="Low complexity" evidence="10">
    <location>
        <begin position="21"/>
        <end position="41"/>
    </location>
</feature>
<dbReference type="InterPro" id="IPR024077">
    <property type="entry name" value="Neurolysin/TOP_dom2"/>
</dbReference>
<comment type="catalytic activity">
    <reaction evidence="7">
        <text>Hydrolysis of oligopeptides, with broad specificity. Gly or Ala commonly occur as P1 or P1' residues, but more distant residues are also important, as is shown by the fact that Z-Gly-Pro-Gly-|-Gly-Pro-Ala is cleaved, but not Z-(Gly)(5).</text>
        <dbReference type="EC" id="3.4.24.70"/>
    </reaction>
</comment>
<dbReference type="InterPro" id="IPR045090">
    <property type="entry name" value="Pept_M3A_M3B"/>
</dbReference>
<dbReference type="InterPro" id="IPR045666">
    <property type="entry name" value="OpdA_N"/>
</dbReference>
<comment type="similarity">
    <text evidence="1 9">Belongs to the peptidase M3 family.</text>
</comment>
<keyword evidence="6 9" id="KW-0482">Metalloprotease</keyword>
<evidence type="ECO:0000256" key="1">
    <source>
        <dbReference type="ARBA" id="ARBA00006040"/>
    </source>
</evidence>
<keyword evidence="5 9" id="KW-0862">Zinc</keyword>
<dbReference type="EMBL" id="MU069884">
    <property type="protein sequence ID" value="KAF5832292.1"/>
    <property type="molecule type" value="Genomic_DNA"/>
</dbReference>
<keyword evidence="3 9" id="KW-0479">Metal-binding</keyword>
<sequence length="691" mass="78029">MNSILDPEPLPSLPQPHLLNQRQQQQQQQQQQQEPAATGSAAALAPWENLLDPLERIADKHQRTWGIVGHLKGVKDNEALRKAVEEVQPENVKLSLRLSQSKPLYDSFLALRNGKDWEKMTPGQKRVIESELRDFVLGGVALEGAQKERFNEIQQELAQLSTKFSNNVLDATKAFKKLVTAKEEVEGLPESALGLAAQAAAKEGHAGATPEAGPWMFTLDFPSYFPVMTHAKNRELREIMFRANITRASSGDIDNTPLIEKILSLRQEKAKLLGFNNFAELSMSRKMASLDRAEALLEELRASSMPAAQRDLAEVTEFAKKQGFQEDSLKWWDVSYWAERLREAKYAINEEELRPYFALPQVLEGMFGLANRLFEVEVVPADGEAPTWHEDVRFFKVLKNGQPKAFFYLDPYSRPSEKRGGAWMAEVVGQSKLFAPPGSRVRLPAAHMVCNQSPPLGDKPSLMTFREVETMFHEFGHALQHMLTEVEEGHCSGIRGVEWDAVELPSQFMENWCYDRKTLYSFAKHYQTKEPLPEEQYQRLRAARTFRAATMMLRQVHFSVVDLELHARYEPGKGESPFERDQKVALRTQVMPPFPEDRFLCSFGHIFAGGYSAGYFSYKWAEVLSADAFNAFEEAGLENEDAVRSTGRRFRDTVLALGGSIAPADVFKAFRGRDPSTHALLKHSDLLPAAA</sequence>
<dbReference type="CDD" id="cd06456">
    <property type="entry name" value="M3A_DCP"/>
    <property type="match status" value="1"/>
</dbReference>
<gene>
    <name evidence="13" type="ORF">DUNSADRAFT_11857</name>
</gene>
<evidence type="ECO:0000256" key="9">
    <source>
        <dbReference type="RuleBase" id="RU003435"/>
    </source>
</evidence>
<dbReference type="EC" id="3.4.24.70" evidence="8"/>
<feature type="domain" description="Oligopeptidase A N-terminal" evidence="12">
    <location>
        <begin position="46"/>
        <end position="147"/>
    </location>
</feature>
<evidence type="ECO:0000313" key="14">
    <source>
        <dbReference type="Proteomes" id="UP000815325"/>
    </source>
</evidence>
<comment type="cofactor">
    <cofactor evidence="9">
        <name>Zn(2+)</name>
        <dbReference type="ChEBI" id="CHEBI:29105"/>
    </cofactor>
    <text evidence="9">Binds 1 zinc ion.</text>
</comment>
<dbReference type="Pfam" id="PF19310">
    <property type="entry name" value="TOP_N"/>
    <property type="match status" value="1"/>
</dbReference>
<dbReference type="PANTHER" id="PTHR11804">
    <property type="entry name" value="PROTEASE M3 THIMET OLIGOPEPTIDASE-RELATED"/>
    <property type="match status" value="1"/>
</dbReference>
<dbReference type="InterPro" id="IPR024079">
    <property type="entry name" value="MetalloPept_cat_dom_sf"/>
</dbReference>
<evidence type="ECO:0000256" key="3">
    <source>
        <dbReference type="ARBA" id="ARBA00022723"/>
    </source>
</evidence>
<dbReference type="Proteomes" id="UP000815325">
    <property type="component" value="Unassembled WGS sequence"/>
</dbReference>
<evidence type="ECO:0000256" key="4">
    <source>
        <dbReference type="ARBA" id="ARBA00022801"/>
    </source>
</evidence>
<dbReference type="SUPFAM" id="SSF55486">
    <property type="entry name" value="Metalloproteases ('zincins'), catalytic domain"/>
    <property type="match status" value="1"/>
</dbReference>
<name>A0ABQ7GCF5_DUNSA</name>
<organism evidence="13 14">
    <name type="scientific">Dunaliella salina</name>
    <name type="common">Green alga</name>
    <name type="synonym">Protococcus salinus</name>
    <dbReference type="NCBI Taxonomy" id="3046"/>
    <lineage>
        <taxon>Eukaryota</taxon>
        <taxon>Viridiplantae</taxon>
        <taxon>Chlorophyta</taxon>
        <taxon>core chlorophytes</taxon>
        <taxon>Chlorophyceae</taxon>
        <taxon>CS clade</taxon>
        <taxon>Chlamydomonadales</taxon>
        <taxon>Dunaliellaceae</taxon>
        <taxon>Dunaliella</taxon>
    </lineage>
</organism>
<evidence type="ECO:0000313" key="13">
    <source>
        <dbReference type="EMBL" id="KAF5832292.1"/>
    </source>
</evidence>
<evidence type="ECO:0000256" key="2">
    <source>
        <dbReference type="ARBA" id="ARBA00022670"/>
    </source>
</evidence>
<evidence type="ECO:0000256" key="5">
    <source>
        <dbReference type="ARBA" id="ARBA00022833"/>
    </source>
</evidence>
<evidence type="ECO:0000256" key="7">
    <source>
        <dbReference type="ARBA" id="ARBA00024603"/>
    </source>
</evidence>
<dbReference type="InterPro" id="IPR001567">
    <property type="entry name" value="Pept_M3A_M3B_dom"/>
</dbReference>
<dbReference type="Gene3D" id="3.40.390.10">
    <property type="entry name" value="Collagenase (Catalytic Domain)"/>
    <property type="match status" value="1"/>
</dbReference>
<dbReference type="Gene3D" id="1.10.1370.40">
    <property type="match status" value="1"/>
</dbReference>
<dbReference type="PANTHER" id="PTHR11804:SF83">
    <property type="entry name" value="LD37516P"/>
    <property type="match status" value="1"/>
</dbReference>
<dbReference type="InterPro" id="IPR034005">
    <property type="entry name" value="M3A_DCP"/>
</dbReference>